<sequence>MNQSVFVEETSPKLGENCSSSMFCATPLAFCYNDTCVCSYPYEPVDGRCIHPEYNCNTGPTPLVDGMVIPCKLNFTSSVDDCPETLFCVMLSEPVDSKQLVDGICCNQTTSYYGNYGQCPVGFNEGMENCNARTAASFPFYDVPTDAFASQDIQLSTEIATVTYLSSMNVFLTERILVPQCFSGVPLRDVNTGELVQCTSQSPCPSGFYCIDEFRMCCSDLDLTN</sequence>
<protein>
    <recommendedName>
        <fullName evidence="3">EB domain-containing protein</fullName>
    </recommendedName>
</protein>
<evidence type="ECO:0008006" key="3">
    <source>
        <dbReference type="Google" id="ProtNLM"/>
    </source>
</evidence>
<accession>A0A085MFF1</accession>
<proteinExistence type="predicted"/>
<evidence type="ECO:0000313" key="1">
    <source>
        <dbReference type="EMBL" id="KFD55947.1"/>
    </source>
</evidence>
<dbReference type="EMBL" id="KL363196">
    <property type="protein sequence ID" value="KFD55947.1"/>
    <property type="molecule type" value="Genomic_DNA"/>
</dbReference>
<evidence type="ECO:0000313" key="2">
    <source>
        <dbReference type="Proteomes" id="UP000030764"/>
    </source>
</evidence>
<dbReference type="Proteomes" id="UP000030764">
    <property type="component" value="Unassembled WGS sequence"/>
</dbReference>
<dbReference type="SMART" id="SM00289">
    <property type="entry name" value="WR1"/>
    <property type="match status" value="2"/>
</dbReference>
<organism evidence="1 2">
    <name type="scientific">Trichuris suis</name>
    <name type="common">pig whipworm</name>
    <dbReference type="NCBI Taxonomy" id="68888"/>
    <lineage>
        <taxon>Eukaryota</taxon>
        <taxon>Metazoa</taxon>
        <taxon>Ecdysozoa</taxon>
        <taxon>Nematoda</taxon>
        <taxon>Enoplea</taxon>
        <taxon>Dorylaimia</taxon>
        <taxon>Trichinellida</taxon>
        <taxon>Trichuridae</taxon>
        <taxon>Trichuris</taxon>
    </lineage>
</organism>
<reference evidence="1 2" key="1">
    <citation type="journal article" date="2014" name="Nat. Genet.">
        <title>Genome and transcriptome of the porcine whipworm Trichuris suis.</title>
        <authorList>
            <person name="Jex A.R."/>
            <person name="Nejsum P."/>
            <person name="Schwarz E.M."/>
            <person name="Hu L."/>
            <person name="Young N.D."/>
            <person name="Hall R.S."/>
            <person name="Korhonen P.K."/>
            <person name="Liao S."/>
            <person name="Thamsborg S."/>
            <person name="Xia J."/>
            <person name="Xu P."/>
            <person name="Wang S."/>
            <person name="Scheerlinck J.P."/>
            <person name="Hofmann A."/>
            <person name="Sternberg P.W."/>
            <person name="Wang J."/>
            <person name="Gasser R.B."/>
        </authorList>
    </citation>
    <scope>NUCLEOTIDE SEQUENCE [LARGE SCALE GENOMIC DNA]</scope>
    <source>
        <strain evidence="1">DCEP-RM93M</strain>
    </source>
</reference>
<dbReference type="AlphaFoldDB" id="A0A085MFF1"/>
<name>A0A085MFF1_9BILA</name>
<gene>
    <name evidence="1" type="ORF">M513_03071</name>
</gene>
<keyword evidence="2" id="KW-1185">Reference proteome</keyword>
<dbReference type="InterPro" id="IPR006150">
    <property type="entry name" value="Cys_repeat_1"/>
</dbReference>